<organism evidence="8 9">
    <name type="scientific">Albula glossodonta</name>
    <name type="common">roundjaw bonefish</name>
    <dbReference type="NCBI Taxonomy" id="121402"/>
    <lineage>
        <taxon>Eukaryota</taxon>
        <taxon>Metazoa</taxon>
        <taxon>Chordata</taxon>
        <taxon>Craniata</taxon>
        <taxon>Vertebrata</taxon>
        <taxon>Euteleostomi</taxon>
        <taxon>Actinopterygii</taxon>
        <taxon>Neopterygii</taxon>
        <taxon>Teleostei</taxon>
        <taxon>Albuliformes</taxon>
        <taxon>Albulidae</taxon>
        <taxon>Albula</taxon>
    </lineage>
</organism>
<keyword evidence="9" id="KW-1185">Reference proteome</keyword>
<protein>
    <recommendedName>
        <fullName evidence="6">Sulfotransferase</fullName>
        <ecNumber evidence="6">2.8.2.-</ecNumber>
    </recommendedName>
</protein>
<dbReference type="InterPro" id="IPR027417">
    <property type="entry name" value="P-loop_NTPase"/>
</dbReference>
<keyword evidence="4 6" id="KW-0808">Transferase</keyword>
<dbReference type="EMBL" id="JAFBMS010000175">
    <property type="protein sequence ID" value="KAG9333799.1"/>
    <property type="molecule type" value="Genomic_DNA"/>
</dbReference>
<evidence type="ECO:0000259" key="7">
    <source>
        <dbReference type="Pfam" id="PF00685"/>
    </source>
</evidence>
<dbReference type="GO" id="GO:0006805">
    <property type="term" value="P:xenobiotic metabolic process"/>
    <property type="evidence" value="ECO:0007669"/>
    <property type="project" value="UniProtKB-ARBA"/>
</dbReference>
<dbReference type="InterPro" id="IPR000863">
    <property type="entry name" value="Sulfotransferase_dom"/>
</dbReference>
<keyword evidence="5" id="KW-0128">Catecholamine metabolism</keyword>
<gene>
    <name evidence="8" type="ORF">JZ751_010078</name>
</gene>
<dbReference type="GO" id="GO:0005737">
    <property type="term" value="C:cytoplasm"/>
    <property type="evidence" value="ECO:0007669"/>
    <property type="project" value="UniProtKB-SubCell"/>
</dbReference>
<evidence type="ECO:0000256" key="2">
    <source>
        <dbReference type="ARBA" id="ARBA00005771"/>
    </source>
</evidence>
<comment type="similarity">
    <text evidence="2 6">Belongs to the sulfotransferase 1 family.</text>
</comment>
<name>A0A8T2MZT1_9TELE</name>
<dbReference type="Proteomes" id="UP000824540">
    <property type="component" value="Unassembled WGS sequence"/>
</dbReference>
<dbReference type="GO" id="GO:0008146">
    <property type="term" value="F:sulfotransferase activity"/>
    <property type="evidence" value="ECO:0007669"/>
    <property type="project" value="InterPro"/>
</dbReference>
<feature type="domain" description="Sulfotransferase" evidence="7">
    <location>
        <begin position="311"/>
        <end position="551"/>
    </location>
</feature>
<evidence type="ECO:0000256" key="6">
    <source>
        <dbReference type="RuleBase" id="RU361155"/>
    </source>
</evidence>
<reference evidence="8" key="1">
    <citation type="thesis" date="2021" institute="BYU ScholarsArchive" country="Provo, UT, USA">
        <title>Applications of and Algorithms for Genome Assembly and Genomic Analyses with an Emphasis on Marine Teleosts.</title>
        <authorList>
            <person name="Pickett B.D."/>
        </authorList>
    </citation>
    <scope>NUCLEOTIDE SEQUENCE</scope>
    <source>
        <strain evidence="8">HI-2016</strain>
    </source>
</reference>
<sequence length="559" mass="65205">MAKADQKEMDLPPRPELFEFHGVSMIHYFTDNWESVQNFQAKPDDIVIATYPKAGTTWVSHMLDLLYFGKCSPERGSSMPIFERVPFLEFCVPGLPTGVEVAESMTSSPRLIKTHFPVQFLPKSFWEQKCRIIYVARNSKDNAVSYFHFDRMNMVEPEPGDWPSFLQRFQEGKMVFGSWYDHVKGWWEKKQTNPKILYLMYEDLAEDMGRELDRVCSFLGLSLTEEERCKVIEGVGFDAMKKNSMTNYSTIKVMDFKISPFMRKVVEKSDIRNEFEMELPPRPELFDFHGVSLTHYITDNWENLQNFQARPDDIVIATYPKAGTTWVSHMLDLLYFGKSSPERGSTMPISERVPFLEFTAPGQPSGVEAADKMPLSPRLIKTHLPVQFLPKTFWEQNCRIIYVARNAKDSVVSFFHFARMNMAHPEPGDWPMVFGSWYDHVKGWWEKKQTNPKILYLMYEDLAEDMGLELDRVCSFLGLSLTEEERCKMIEGVGFDAMKKNSMTNYSTVKVMDFKISPFMRKGKVGDWKNHFTVSQNEQFDKEYQKKMTHTTLHLRTEI</sequence>
<keyword evidence="3" id="KW-0963">Cytoplasm</keyword>
<accession>A0A8T2MZT1</accession>
<dbReference type="PANTHER" id="PTHR11783">
    <property type="entry name" value="SULFOTRANSFERASE SULT"/>
    <property type="match status" value="1"/>
</dbReference>
<dbReference type="AlphaFoldDB" id="A0A8T2MZT1"/>
<dbReference type="GO" id="GO:0006584">
    <property type="term" value="P:catecholamine metabolic process"/>
    <property type="evidence" value="ECO:0007669"/>
    <property type="project" value="UniProtKB-KW"/>
</dbReference>
<evidence type="ECO:0000256" key="5">
    <source>
        <dbReference type="ARBA" id="ARBA00022939"/>
    </source>
</evidence>
<evidence type="ECO:0000313" key="9">
    <source>
        <dbReference type="Proteomes" id="UP000824540"/>
    </source>
</evidence>
<evidence type="ECO:0000256" key="1">
    <source>
        <dbReference type="ARBA" id="ARBA00004496"/>
    </source>
</evidence>
<proteinExistence type="inferred from homology"/>
<dbReference type="SUPFAM" id="SSF52540">
    <property type="entry name" value="P-loop containing nucleoside triphosphate hydrolases"/>
    <property type="match status" value="2"/>
</dbReference>
<evidence type="ECO:0000313" key="8">
    <source>
        <dbReference type="EMBL" id="KAG9333799.1"/>
    </source>
</evidence>
<feature type="domain" description="Sulfotransferase" evidence="7">
    <location>
        <begin position="43"/>
        <end position="278"/>
    </location>
</feature>
<comment type="caution">
    <text evidence="8">The sequence shown here is derived from an EMBL/GenBank/DDBJ whole genome shotgun (WGS) entry which is preliminary data.</text>
</comment>
<evidence type="ECO:0000256" key="4">
    <source>
        <dbReference type="ARBA" id="ARBA00022679"/>
    </source>
</evidence>
<dbReference type="FunFam" id="3.40.50.300:FF:000433">
    <property type="entry name" value="Estrogen sulfotransferase"/>
    <property type="match status" value="2"/>
</dbReference>
<dbReference type="EC" id="2.8.2.-" evidence="6"/>
<dbReference type="Pfam" id="PF00685">
    <property type="entry name" value="Sulfotransfer_1"/>
    <property type="match status" value="2"/>
</dbReference>
<evidence type="ECO:0000256" key="3">
    <source>
        <dbReference type="ARBA" id="ARBA00022490"/>
    </source>
</evidence>
<dbReference type="OrthoDB" id="205623at2759"/>
<dbReference type="Gene3D" id="3.40.50.300">
    <property type="entry name" value="P-loop containing nucleotide triphosphate hydrolases"/>
    <property type="match status" value="2"/>
</dbReference>
<comment type="subcellular location">
    <subcellularLocation>
        <location evidence="1">Cytoplasm</location>
    </subcellularLocation>
</comment>